<keyword evidence="4" id="KW-1185">Reference proteome</keyword>
<sequence length="179" mass="19258">MESALFDSISLLPSQLLEDFYSIILEKGRILGKPERDLINKFTSGLPPALAFHARVSRCETFSVVLTVAKTGEAFGFRTPTNSISTSTPVREINTSPAYSGACLAQEVRQLSAVVEKLVLDGQRQQYSPAPRVSNASNQRTCQACGGPGHVQRACAWLGNGIPDLTPAVHSVLSLDTVQ</sequence>
<comment type="caution">
    <text evidence="3">The sequence shown here is derived from an EMBL/GenBank/DDBJ whole genome shotgun (WGS) entry which is preliminary data.</text>
</comment>
<protein>
    <recommendedName>
        <fullName evidence="2">CCHC-type domain-containing protein</fullName>
    </recommendedName>
</protein>
<feature type="domain" description="CCHC-type" evidence="2">
    <location>
        <begin position="142"/>
        <end position="155"/>
    </location>
</feature>
<dbReference type="Proteomes" id="UP000242188">
    <property type="component" value="Unassembled WGS sequence"/>
</dbReference>
<dbReference type="InterPro" id="IPR001878">
    <property type="entry name" value="Znf_CCHC"/>
</dbReference>
<dbReference type="GO" id="GO:0003676">
    <property type="term" value="F:nucleic acid binding"/>
    <property type="evidence" value="ECO:0007669"/>
    <property type="project" value="InterPro"/>
</dbReference>
<reference evidence="3 4" key="1">
    <citation type="journal article" date="2017" name="Nat. Ecol. Evol.">
        <title>Scallop genome provides insights into evolution of bilaterian karyotype and development.</title>
        <authorList>
            <person name="Wang S."/>
            <person name="Zhang J."/>
            <person name="Jiao W."/>
            <person name="Li J."/>
            <person name="Xun X."/>
            <person name="Sun Y."/>
            <person name="Guo X."/>
            <person name="Huan P."/>
            <person name="Dong B."/>
            <person name="Zhang L."/>
            <person name="Hu X."/>
            <person name="Sun X."/>
            <person name="Wang J."/>
            <person name="Zhao C."/>
            <person name="Wang Y."/>
            <person name="Wang D."/>
            <person name="Huang X."/>
            <person name="Wang R."/>
            <person name="Lv J."/>
            <person name="Li Y."/>
            <person name="Zhang Z."/>
            <person name="Liu B."/>
            <person name="Lu W."/>
            <person name="Hui Y."/>
            <person name="Liang J."/>
            <person name="Zhou Z."/>
            <person name="Hou R."/>
            <person name="Li X."/>
            <person name="Liu Y."/>
            <person name="Li H."/>
            <person name="Ning X."/>
            <person name="Lin Y."/>
            <person name="Zhao L."/>
            <person name="Xing Q."/>
            <person name="Dou J."/>
            <person name="Li Y."/>
            <person name="Mao J."/>
            <person name="Guo H."/>
            <person name="Dou H."/>
            <person name="Li T."/>
            <person name="Mu C."/>
            <person name="Jiang W."/>
            <person name="Fu Q."/>
            <person name="Fu X."/>
            <person name="Miao Y."/>
            <person name="Liu J."/>
            <person name="Yu Q."/>
            <person name="Li R."/>
            <person name="Liao H."/>
            <person name="Li X."/>
            <person name="Kong Y."/>
            <person name="Jiang Z."/>
            <person name="Chourrout D."/>
            <person name="Li R."/>
            <person name="Bao Z."/>
        </authorList>
    </citation>
    <scope>NUCLEOTIDE SEQUENCE [LARGE SCALE GENOMIC DNA]</scope>
    <source>
        <strain evidence="3 4">PY_sf001</strain>
    </source>
</reference>
<keyword evidence="1" id="KW-0863">Zinc-finger</keyword>
<dbReference type="PROSITE" id="PS50158">
    <property type="entry name" value="ZF_CCHC"/>
    <property type="match status" value="1"/>
</dbReference>
<evidence type="ECO:0000256" key="1">
    <source>
        <dbReference type="PROSITE-ProRule" id="PRU00047"/>
    </source>
</evidence>
<dbReference type="InterPro" id="IPR036875">
    <property type="entry name" value="Znf_CCHC_sf"/>
</dbReference>
<organism evidence="3 4">
    <name type="scientific">Mizuhopecten yessoensis</name>
    <name type="common">Japanese scallop</name>
    <name type="synonym">Patinopecten yessoensis</name>
    <dbReference type="NCBI Taxonomy" id="6573"/>
    <lineage>
        <taxon>Eukaryota</taxon>
        <taxon>Metazoa</taxon>
        <taxon>Spiralia</taxon>
        <taxon>Lophotrochozoa</taxon>
        <taxon>Mollusca</taxon>
        <taxon>Bivalvia</taxon>
        <taxon>Autobranchia</taxon>
        <taxon>Pteriomorphia</taxon>
        <taxon>Pectinida</taxon>
        <taxon>Pectinoidea</taxon>
        <taxon>Pectinidae</taxon>
        <taxon>Mizuhopecten</taxon>
    </lineage>
</organism>
<evidence type="ECO:0000313" key="3">
    <source>
        <dbReference type="EMBL" id="OWF47601.1"/>
    </source>
</evidence>
<evidence type="ECO:0000313" key="4">
    <source>
        <dbReference type="Proteomes" id="UP000242188"/>
    </source>
</evidence>
<dbReference type="SUPFAM" id="SSF57756">
    <property type="entry name" value="Retrovirus zinc finger-like domains"/>
    <property type="match status" value="1"/>
</dbReference>
<keyword evidence="1" id="KW-0862">Zinc</keyword>
<keyword evidence="1" id="KW-0479">Metal-binding</keyword>
<accession>A0A210QG49</accession>
<proteinExistence type="predicted"/>
<dbReference type="EMBL" id="NEDP02003849">
    <property type="protein sequence ID" value="OWF47601.1"/>
    <property type="molecule type" value="Genomic_DNA"/>
</dbReference>
<dbReference type="GO" id="GO:0008270">
    <property type="term" value="F:zinc ion binding"/>
    <property type="evidence" value="ECO:0007669"/>
    <property type="project" value="UniProtKB-KW"/>
</dbReference>
<name>A0A210QG49_MIZYE</name>
<gene>
    <name evidence="3" type="ORF">KP79_PYT05689</name>
</gene>
<dbReference type="AlphaFoldDB" id="A0A210QG49"/>
<evidence type="ECO:0000259" key="2">
    <source>
        <dbReference type="PROSITE" id="PS50158"/>
    </source>
</evidence>